<dbReference type="InterPro" id="IPR036928">
    <property type="entry name" value="AS_sf"/>
</dbReference>
<dbReference type="EMBL" id="SMKY01000198">
    <property type="protein sequence ID" value="TDD72911.1"/>
    <property type="molecule type" value="Genomic_DNA"/>
</dbReference>
<proteinExistence type="predicted"/>
<organism evidence="3 4">
    <name type="scientific">Actinomadura darangshiensis</name>
    <dbReference type="NCBI Taxonomy" id="705336"/>
    <lineage>
        <taxon>Bacteria</taxon>
        <taxon>Bacillati</taxon>
        <taxon>Actinomycetota</taxon>
        <taxon>Actinomycetes</taxon>
        <taxon>Streptosporangiales</taxon>
        <taxon>Thermomonosporaceae</taxon>
        <taxon>Actinomadura</taxon>
    </lineage>
</organism>
<dbReference type="InterPro" id="IPR023631">
    <property type="entry name" value="Amidase_dom"/>
</dbReference>
<keyword evidence="4" id="KW-1185">Reference proteome</keyword>
<feature type="signal peptide" evidence="1">
    <location>
        <begin position="1"/>
        <end position="19"/>
    </location>
</feature>
<gene>
    <name evidence="3" type="ORF">E1293_32145</name>
</gene>
<dbReference type="OrthoDB" id="9811471at2"/>
<dbReference type="PANTHER" id="PTHR11895">
    <property type="entry name" value="TRANSAMIDASE"/>
    <property type="match status" value="1"/>
</dbReference>
<accession>A0A4R5AJX4</accession>
<evidence type="ECO:0000313" key="3">
    <source>
        <dbReference type="EMBL" id="TDD72911.1"/>
    </source>
</evidence>
<dbReference type="GO" id="GO:0003824">
    <property type="term" value="F:catalytic activity"/>
    <property type="evidence" value="ECO:0007669"/>
    <property type="project" value="InterPro"/>
</dbReference>
<comment type="caution">
    <text evidence="3">The sequence shown here is derived from an EMBL/GenBank/DDBJ whole genome shotgun (WGS) entry which is preliminary data.</text>
</comment>
<dbReference type="Pfam" id="PF01425">
    <property type="entry name" value="Amidase"/>
    <property type="match status" value="1"/>
</dbReference>
<dbReference type="Proteomes" id="UP000295578">
    <property type="component" value="Unassembled WGS sequence"/>
</dbReference>
<name>A0A4R5AJX4_9ACTN</name>
<evidence type="ECO:0000313" key="4">
    <source>
        <dbReference type="Proteomes" id="UP000295578"/>
    </source>
</evidence>
<dbReference type="InterPro" id="IPR000120">
    <property type="entry name" value="Amidase"/>
</dbReference>
<feature type="domain" description="Amidase" evidence="2">
    <location>
        <begin position="18"/>
        <end position="419"/>
    </location>
</feature>
<dbReference type="InterPro" id="IPR020556">
    <property type="entry name" value="Amidase_CS"/>
</dbReference>
<feature type="chain" id="PRO_5039363856" evidence="1">
    <location>
        <begin position="20"/>
        <end position="442"/>
    </location>
</feature>
<dbReference type="AlphaFoldDB" id="A0A4R5AJX4"/>
<reference evidence="3 4" key="1">
    <citation type="submission" date="2019-03" db="EMBL/GenBank/DDBJ databases">
        <title>Draft genome sequences of novel Actinobacteria.</title>
        <authorList>
            <person name="Sahin N."/>
            <person name="Ay H."/>
            <person name="Saygin H."/>
        </authorList>
    </citation>
    <scope>NUCLEOTIDE SEQUENCE [LARGE SCALE GENOMIC DNA]</scope>
    <source>
        <strain evidence="3 4">DSM 45941</strain>
    </source>
</reference>
<keyword evidence="1" id="KW-0732">Signal</keyword>
<sequence>MATAAALLRSGGLSSAALAEAVLARADALDPGLGVFAHRTASLARAEAARADAELARGVDRGPLHGIPLGVKDAFATVAAPTTMNSRVYGAAPAGRDAGAVRRLREAGAVMAGMTTTMELCCVYPDHAAGEPVSRNPWDTGRWTGGSSSGSAGGLAAGLFLAALGTDTGGSVRLPASYCGVTGVKPTFGRVGTDGLFPLAPGLDHAGPMARTAADCALLLTALADGWTPRPRPMAGLRIGVESRHHLDIAGAHPDVVRAVRDAAEVLAGLGADVVEAELPGFAGLVDAAEKTSWAMARETHREGLERRPHTYSRNARAQFSAAAKAGDPAGHRVLIEKGREDVARLFGTIDALLLPTTVRPADRVEELRSGAGLHRTRYTRAWNALGNPAMSVPAGFSRDGLPLGLQIVGALWDEATVLAVGETFQSATGWHLRTPPDGGGP</sequence>
<dbReference type="SUPFAM" id="SSF75304">
    <property type="entry name" value="Amidase signature (AS) enzymes"/>
    <property type="match status" value="1"/>
</dbReference>
<evidence type="ECO:0000259" key="2">
    <source>
        <dbReference type="Pfam" id="PF01425"/>
    </source>
</evidence>
<dbReference type="Gene3D" id="3.90.1300.10">
    <property type="entry name" value="Amidase signature (AS) domain"/>
    <property type="match status" value="1"/>
</dbReference>
<protein>
    <submittedName>
        <fullName evidence="3">Amidase</fullName>
    </submittedName>
</protein>
<dbReference type="PANTHER" id="PTHR11895:SF176">
    <property type="entry name" value="AMIDASE AMID-RELATED"/>
    <property type="match status" value="1"/>
</dbReference>
<evidence type="ECO:0000256" key="1">
    <source>
        <dbReference type="SAM" id="SignalP"/>
    </source>
</evidence>
<dbReference type="PROSITE" id="PS00571">
    <property type="entry name" value="AMIDASES"/>
    <property type="match status" value="1"/>
</dbReference>